<proteinExistence type="predicted"/>
<dbReference type="GO" id="GO:0016887">
    <property type="term" value="F:ATP hydrolysis activity"/>
    <property type="evidence" value="ECO:0007669"/>
    <property type="project" value="InterPro"/>
</dbReference>
<dbReference type="PANTHER" id="PTHR43392:SF2">
    <property type="entry name" value="AAA-TYPE ATPASE FAMILY PROTEIN _ ANKYRIN REPEAT FAMILY PROTEIN"/>
    <property type="match status" value="1"/>
</dbReference>
<gene>
    <name evidence="3" type="primary">LOC109477928</name>
</gene>
<dbReference type="InterPro" id="IPR003959">
    <property type="entry name" value="ATPase_AAA_core"/>
</dbReference>
<keyword evidence="2" id="KW-1185">Reference proteome</keyword>
<dbReference type="GeneID" id="109477928"/>
<dbReference type="AlphaFoldDB" id="A0A6P4Z069"/>
<name>A0A6P4Z069_BRABE</name>
<evidence type="ECO:0000259" key="1">
    <source>
        <dbReference type="Pfam" id="PF00004"/>
    </source>
</evidence>
<dbReference type="SUPFAM" id="SSF52540">
    <property type="entry name" value="P-loop containing nucleoside triphosphate hydrolases"/>
    <property type="match status" value="1"/>
</dbReference>
<dbReference type="InterPro" id="IPR050773">
    <property type="entry name" value="CbxX/CfxQ_RuBisCO_ESX"/>
</dbReference>
<dbReference type="Pfam" id="PF00004">
    <property type="entry name" value="AAA"/>
    <property type="match status" value="1"/>
</dbReference>
<dbReference type="OrthoDB" id="10052806at2759"/>
<organism evidence="2 3">
    <name type="scientific">Branchiostoma belcheri</name>
    <name type="common">Amphioxus</name>
    <dbReference type="NCBI Taxonomy" id="7741"/>
    <lineage>
        <taxon>Eukaryota</taxon>
        <taxon>Metazoa</taxon>
        <taxon>Chordata</taxon>
        <taxon>Cephalochordata</taxon>
        <taxon>Leptocardii</taxon>
        <taxon>Amphioxiformes</taxon>
        <taxon>Branchiostomatidae</taxon>
        <taxon>Branchiostoma</taxon>
    </lineage>
</organism>
<dbReference type="Proteomes" id="UP000515135">
    <property type="component" value="Unplaced"/>
</dbReference>
<dbReference type="PANTHER" id="PTHR43392">
    <property type="entry name" value="AAA-TYPE ATPASE FAMILY PROTEIN / ANKYRIN REPEAT FAMILY PROTEIN"/>
    <property type="match status" value="1"/>
</dbReference>
<dbReference type="RefSeq" id="XP_019634950.1">
    <property type="nucleotide sequence ID" value="XM_019779391.1"/>
</dbReference>
<sequence>MPVDKKAIKTGEVVTIRDSQGDHQGTVLFHTSSDLIKQLEAFVGLKTLKEQMAMFAKGIFMQRRVGRSADMGGGGAAHEGFLYKLGITKKTEPVVVQRGDLVSKYIGQTTEMTRRKINQSKGGVMLVDEAYRLQQTDSSSRDVGREALEEIMSVMEDGDPIMIFAGYPALSVNPGMKSRIAYTFPFPDFSVEELANIINVEWHSSPP</sequence>
<evidence type="ECO:0000313" key="2">
    <source>
        <dbReference type="Proteomes" id="UP000515135"/>
    </source>
</evidence>
<feature type="domain" description="ATPase AAA-type core" evidence="1">
    <location>
        <begin position="92"/>
        <end position="182"/>
    </location>
</feature>
<accession>A0A6P4Z069</accession>
<dbReference type="InterPro" id="IPR027417">
    <property type="entry name" value="P-loop_NTPase"/>
</dbReference>
<evidence type="ECO:0000313" key="3">
    <source>
        <dbReference type="RefSeq" id="XP_019634950.1"/>
    </source>
</evidence>
<protein>
    <submittedName>
        <fullName evidence="3">Protein CfxQ homolog</fullName>
    </submittedName>
</protein>
<reference evidence="3" key="1">
    <citation type="submission" date="2025-08" db="UniProtKB">
        <authorList>
            <consortium name="RefSeq"/>
        </authorList>
    </citation>
    <scope>IDENTIFICATION</scope>
    <source>
        <tissue evidence="3">Gonad</tissue>
    </source>
</reference>
<dbReference type="Gene3D" id="3.40.50.300">
    <property type="entry name" value="P-loop containing nucleotide triphosphate hydrolases"/>
    <property type="match status" value="1"/>
</dbReference>
<dbReference type="GO" id="GO:0005524">
    <property type="term" value="F:ATP binding"/>
    <property type="evidence" value="ECO:0007669"/>
    <property type="project" value="InterPro"/>
</dbReference>
<dbReference type="KEGG" id="bbel:109477928"/>